<feature type="region of interest" description="Disordered" evidence="3">
    <location>
        <begin position="57"/>
        <end position="77"/>
    </location>
</feature>
<proteinExistence type="predicted"/>
<evidence type="ECO:0000256" key="3">
    <source>
        <dbReference type="SAM" id="MobiDB-lite"/>
    </source>
</evidence>
<evidence type="ECO:0000313" key="6">
    <source>
        <dbReference type="EMBL" id="KAF3956389.1"/>
    </source>
</evidence>
<keyword evidence="2" id="KW-0611">Plant defense</keyword>
<dbReference type="PANTHER" id="PTHR47186:SF54">
    <property type="entry name" value="DISEASE RESISTANCE RPP13-LIKE PROTEIN 4"/>
    <property type="match status" value="1"/>
</dbReference>
<dbReference type="PANTHER" id="PTHR47186">
    <property type="entry name" value="LEUCINE-RICH REPEAT-CONTAINING PROTEIN 57"/>
    <property type="match status" value="1"/>
</dbReference>
<keyword evidence="7" id="KW-1185">Reference proteome</keyword>
<feature type="region of interest" description="Disordered" evidence="3">
    <location>
        <begin position="577"/>
        <end position="603"/>
    </location>
</feature>
<dbReference type="Pfam" id="PF23559">
    <property type="entry name" value="WHD_DRP"/>
    <property type="match status" value="1"/>
</dbReference>
<dbReference type="Gene3D" id="1.10.10.10">
    <property type="entry name" value="Winged helix-like DNA-binding domain superfamily/Winged helix DNA-binding domain"/>
    <property type="match status" value="1"/>
</dbReference>
<feature type="domain" description="Disease resistance R13L4/SHOC-2-like LRR" evidence="5">
    <location>
        <begin position="386"/>
        <end position="572"/>
    </location>
</feature>
<dbReference type="InterPro" id="IPR055414">
    <property type="entry name" value="LRR_R13L4/SHOC2-like"/>
</dbReference>
<gene>
    <name evidence="6" type="ORF">CMV_018478</name>
</gene>
<evidence type="ECO:0000259" key="5">
    <source>
        <dbReference type="Pfam" id="PF23598"/>
    </source>
</evidence>
<protein>
    <recommendedName>
        <fullName evidence="8">Disease resistance RPP13-like protein 4</fullName>
    </recommendedName>
</protein>
<evidence type="ECO:0000313" key="7">
    <source>
        <dbReference type="Proteomes" id="UP000737018"/>
    </source>
</evidence>
<dbReference type="InterPro" id="IPR058922">
    <property type="entry name" value="WHD_DRP"/>
</dbReference>
<feature type="compositionally biased region" description="Polar residues" evidence="3">
    <location>
        <begin position="9"/>
        <end position="25"/>
    </location>
</feature>
<evidence type="ECO:0000259" key="4">
    <source>
        <dbReference type="Pfam" id="PF23559"/>
    </source>
</evidence>
<evidence type="ECO:0008006" key="8">
    <source>
        <dbReference type="Google" id="ProtNLM"/>
    </source>
</evidence>
<comment type="caution">
    <text evidence="6">The sequence shown here is derived from an EMBL/GenBank/DDBJ whole genome shotgun (WGS) entry which is preliminary data.</text>
</comment>
<dbReference type="GO" id="GO:0006952">
    <property type="term" value="P:defense response"/>
    <property type="evidence" value="ECO:0007669"/>
    <property type="project" value="UniProtKB-KW"/>
</dbReference>
<evidence type="ECO:0000256" key="2">
    <source>
        <dbReference type="ARBA" id="ARBA00022821"/>
    </source>
</evidence>
<dbReference type="InterPro" id="IPR032675">
    <property type="entry name" value="LRR_dom_sf"/>
</dbReference>
<reference evidence="6" key="1">
    <citation type="submission" date="2020-03" db="EMBL/GenBank/DDBJ databases">
        <title>Castanea mollissima Vanexum genome sequencing.</title>
        <authorList>
            <person name="Staton M."/>
        </authorList>
    </citation>
    <scope>NUCLEOTIDE SEQUENCE</scope>
    <source>
        <tissue evidence="6">Leaf</tissue>
    </source>
</reference>
<dbReference type="Proteomes" id="UP000737018">
    <property type="component" value="Unassembled WGS sequence"/>
</dbReference>
<keyword evidence="1" id="KW-0677">Repeat</keyword>
<organism evidence="6 7">
    <name type="scientific">Castanea mollissima</name>
    <name type="common">Chinese chestnut</name>
    <dbReference type="NCBI Taxonomy" id="60419"/>
    <lineage>
        <taxon>Eukaryota</taxon>
        <taxon>Viridiplantae</taxon>
        <taxon>Streptophyta</taxon>
        <taxon>Embryophyta</taxon>
        <taxon>Tracheophyta</taxon>
        <taxon>Spermatophyta</taxon>
        <taxon>Magnoliopsida</taxon>
        <taxon>eudicotyledons</taxon>
        <taxon>Gunneridae</taxon>
        <taxon>Pentapetalae</taxon>
        <taxon>rosids</taxon>
        <taxon>fabids</taxon>
        <taxon>Fagales</taxon>
        <taxon>Fagaceae</taxon>
        <taxon>Castanea</taxon>
    </lineage>
</organism>
<feature type="region of interest" description="Disordered" evidence="3">
    <location>
        <begin position="1"/>
        <end position="25"/>
    </location>
</feature>
<feature type="compositionally biased region" description="Low complexity" evidence="3">
    <location>
        <begin position="61"/>
        <end position="77"/>
    </location>
</feature>
<dbReference type="SUPFAM" id="SSF52058">
    <property type="entry name" value="L domain-like"/>
    <property type="match status" value="1"/>
</dbReference>
<name>A0A8J4R0Y3_9ROSI</name>
<dbReference type="AlphaFoldDB" id="A0A8J4R0Y3"/>
<dbReference type="InterPro" id="IPR036388">
    <property type="entry name" value="WH-like_DNA-bd_sf"/>
</dbReference>
<accession>A0A8J4R0Y3</accession>
<sequence>MAEEEDGITSLSQQRLAMSSSVDLSPRTNSNEILTIENIIATLSTLLARLSEAKNSVPQCSSSNNTTGKSGSSNLNNNYSHSLNDEYLFTYRQFDKLHRDLNQIKEDFQKLNKFEHDAGGPIKKLECSLDDIFKLVLEAPNDLYPVKQVQAKLSALKKDSMKLKLNCPSLPPKMSTRNSVVRRFSWSRNGSNSMVDELPSLHMNHKFLCSSIFTEYQKVFENLNTRLKVCLLSFAVLPDDVIVKKRLMIDWWVGESLVDPPTNGKKTAEDIADEILKELEVKGFIEPVKERRKLVANRFKMQPLVHCVVIMLAQDAGFFDYHFNGIPTVNSSRCNRAFLMKDKDGTLEQVLRNSPNLDQEKVQTIFNVNEPLPDLRFEWFAKMKNVNIVEWFSRMKNVNVLYLGRWQSSGQHHIEVQSTEFLKGLKSMKRLRHLSLQGISRIDKLPDSIRKLTNLSILDLKACHNLEALPDGIASLKKLIHLDISECYLLDGMPKGLASLSELQVLKGFVIGNLKRSCTLEDLIGLKKLNKLTINTSSKAFPVEKDLIALRKLEALQKLAIAWSDYSMNQENGVLNSVSTMNSDDRRQDSGAAKPTRAPSRLSSKLVIRRDPETLELPTKLEKLELQCFPHTGTPSWLIPGKLRSLKKLYIRGGKLNNLRQIQDGNDKWTVEILRLKYLDEFNMDWNELQTSFPKLIFLETVGCDNLSSCPCDEFGVWLKP</sequence>
<feature type="domain" description="Disease resistance protein winged helix" evidence="4">
    <location>
        <begin position="238"/>
        <end position="306"/>
    </location>
</feature>
<dbReference type="Pfam" id="PF23598">
    <property type="entry name" value="LRR_14"/>
    <property type="match status" value="1"/>
</dbReference>
<evidence type="ECO:0000256" key="1">
    <source>
        <dbReference type="ARBA" id="ARBA00022737"/>
    </source>
</evidence>
<dbReference type="Gene3D" id="3.80.10.10">
    <property type="entry name" value="Ribonuclease Inhibitor"/>
    <property type="match status" value="2"/>
</dbReference>
<dbReference type="OrthoDB" id="1110401at2759"/>
<dbReference type="EMBL" id="JRKL02003105">
    <property type="protein sequence ID" value="KAF3956389.1"/>
    <property type="molecule type" value="Genomic_DNA"/>
</dbReference>